<comment type="cofactor">
    <cofactor evidence="1">
        <name>pyridoxal 5'-phosphate</name>
        <dbReference type="ChEBI" id="CHEBI:597326"/>
    </cofactor>
</comment>
<dbReference type="STRING" id="1915.SLINC_8310"/>
<dbReference type="InterPro" id="IPR015422">
    <property type="entry name" value="PyrdxlP-dep_Trfase_small"/>
</dbReference>
<gene>
    <name evidence="8" type="ORF">SLINC_8310</name>
</gene>
<dbReference type="Proteomes" id="UP000092598">
    <property type="component" value="Chromosome"/>
</dbReference>
<protein>
    <submittedName>
        <fullName evidence="8">DegT/DnrJ/EryC1/StrS aminotransferase</fullName>
    </submittedName>
</protein>
<dbReference type="Gene3D" id="3.90.1150.10">
    <property type="entry name" value="Aspartate Aminotransferase, domain 1"/>
    <property type="match status" value="1"/>
</dbReference>
<evidence type="ECO:0000313" key="8">
    <source>
        <dbReference type="EMBL" id="ANS70534.1"/>
    </source>
</evidence>
<dbReference type="EMBL" id="CP016438">
    <property type="protein sequence ID" value="ANS70534.1"/>
    <property type="molecule type" value="Genomic_DNA"/>
</dbReference>
<dbReference type="InterPro" id="IPR000653">
    <property type="entry name" value="DegT/StrS_aminotransferase"/>
</dbReference>
<dbReference type="AlphaFoldDB" id="A0A1B1MPP1"/>
<evidence type="ECO:0000256" key="4">
    <source>
        <dbReference type="ARBA" id="ARBA00022898"/>
    </source>
</evidence>
<dbReference type="SUPFAM" id="SSF53383">
    <property type="entry name" value="PLP-dependent transferases"/>
    <property type="match status" value="1"/>
</dbReference>
<dbReference type="PANTHER" id="PTHR30244:SF34">
    <property type="entry name" value="DTDP-4-AMINO-4,6-DIDEOXYGALACTOSE TRANSAMINASE"/>
    <property type="match status" value="1"/>
</dbReference>
<accession>A0A1B1MPP1</accession>
<keyword evidence="2 8" id="KW-0032">Aminotransferase</keyword>
<keyword evidence="4 6" id="KW-0663">Pyridoxal phosphate</keyword>
<dbReference type="PATRIC" id="fig|1915.4.peg.9150"/>
<dbReference type="RefSeq" id="WP_067444057.1">
    <property type="nucleotide sequence ID" value="NZ_CP016438.1"/>
</dbReference>
<proteinExistence type="inferred from homology"/>
<evidence type="ECO:0000256" key="7">
    <source>
        <dbReference type="SAM" id="MobiDB-lite"/>
    </source>
</evidence>
<dbReference type="PANTHER" id="PTHR30244">
    <property type="entry name" value="TRANSAMINASE"/>
    <property type="match status" value="1"/>
</dbReference>
<dbReference type="InterPro" id="IPR015421">
    <property type="entry name" value="PyrdxlP-dep_Trfase_major"/>
</dbReference>
<evidence type="ECO:0000256" key="2">
    <source>
        <dbReference type="ARBA" id="ARBA00022576"/>
    </source>
</evidence>
<evidence type="ECO:0000256" key="6">
    <source>
        <dbReference type="RuleBase" id="RU004508"/>
    </source>
</evidence>
<dbReference type="GO" id="GO:0008483">
    <property type="term" value="F:transaminase activity"/>
    <property type="evidence" value="ECO:0007669"/>
    <property type="project" value="UniProtKB-KW"/>
</dbReference>
<organism evidence="8 9">
    <name type="scientific">Streptomyces lincolnensis</name>
    <dbReference type="NCBI Taxonomy" id="1915"/>
    <lineage>
        <taxon>Bacteria</taxon>
        <taxon>Bacillati</taxon>
        <taxon>Actinomycetota</taxon>
        <taxon>Actinomycetes</taxon>
        <taxon>Kitasatosporales</taxon>
        <taxon>Streptomycetaceae</taxon>
        <taxon>Streptomyces</taxon>
    </lineage>
</organism>
<evidence type="ECO:0000313" key="9">
    <source>
        <dbReference type="Proteomes" id="UP000092598"/>
    </source>
</evidence>
<dbReference type="KEGG" id="sls:SLINC_8310"/>
<dbReference type="GO" id="GO:0030170">
    <property type="term" value="F:pyridoxal phosphate binding"/>
    <property type="evidence" value="ECO:0007669"/>
    <property type="project" value="TreeGrafter"/>
</dbReference>
<feature type="region of interest" description="Disordered" evidence="7">
    <location>
        <begin position="1"/>
        <end position="25"/>
    </location>
</feature>
<evidence type="ECO:0000256" key="1">
    <source>
        <dbReference type="ARBA" id="ARBA00001933"/>
    </source>
</evidence>
<sequence>MALPQLSAPRLAIDGGPPVRDGRTPWPEWPQRADDAPQALLSVLDSGRWAISSPYRGELAERRFAAMFAEYTGTRYCVPTDHGSSALVIALESLGLEHGERVLVPALTWTASATAVLRAGLVPVLVDVDPWTGCVGPDAVDPTVDARALLVVHWACGMADVPALSSVTDPLGMSVIEDAAQAHGARWQGRAAGSLGRLGCFSMQQGKVLTCGEGGAVVTNDDALAPVLEELRADSRRYRPTPREGALELVDTASTMGSNYCLGEFASALLCSQLRLLDRQHAVRNNNYQRLAAALSGVSGVRLLRHRPEQDRLSLYEIPIVFDPLPGDMGNAWVADALSAELGVHVYTPRVPLSRSPLLRPWTKPTVTPLADRFVAVHRGRTYPGAEYLSSHSILLHHSAFLGGERDMDDIAAAVEKVADRIRSRTARPRVGAAPLEVGHE</sequence>
<dbReference type="InterPro" id="IPR015424">
    <property type="entry name" value="PyrdxlP-dep_Trfase"/>
</dbReference>
<dbReference type="Pfam" id="PF01041">
    <property type="entry name" value="DegT_DnrJ_EryC1"/>
    <property type="match status" value="1"/>
</dbReference>
<name>A0A1B1MPP1_STRLN</name>
<evidence type="ECO:0000256" key="3">
    <source>
        <dbReference type="ARBA" id="ARBA00022679"/>
    </source>
</evidence>
<keyword evidence="9" id="KW-1185">Reference proteome</keyword>
<comment type="similarity">
    <text evidence="5">Belongs to the DegT/DnrJ/EryC1 family. L-glutamine:2-deoxy-scyllo-inosose/scyllo-inosose aminotransferase subfamily.</text>
</comment>
<dbReference type="Gene3D" id="3.40.640.10">
    <property type="entry name" value="Type I PLP-dependent aspartate aminotransferase-like (Major domain)"/>
    <property type="match status" value="1"/>
</dbReference>
<reference evidence="8 9" key="1">
    <citation type="submission" date="2016-07" db="EMBL/GenBank/DDBJ databases">
        <title>Enhancement of antibiotic productionsby engineered nitrateutilization in actinobacteria.</title>
        <authorList>
            <person name="Meng S.C."/>
        </authorList>
    </citation>
    <scope>NUCLEOTIDE SEQUENCE [LARGE SCALE GENOMIC DNA]</scope>
    <source>
        <strain evidence="8 9">NRRL 2936</strain>
    </source>
</reference>
<keyword evidence="3 8" id="KW-0808">Transferase</keyword>
<dbReference type="GO" id="GO:0000271">
    <property type="term" value="P:polysaccharide biosynthetic process"/>
    <property type="evidence" value="ECO:0007669"/>
    <property type="project" value="TreeGrafter"/>
</dbReference>
<evidence type="ECO:0000256" key="5">
    <source>
        <dbReference type="ARBA" id="ARBA00038398"/>
    </source>
</evidence>